<sequence length="181" mass="20188">MSKYDSRALRREIEAFLDRYKMKPHEFGLLARNDTAFVARLRGCGRIGVKGAAEARLFMQRYEADPATAALREVAPLPPSSSEKMAARVERDRAQIEIDRATMRMGAAPVLMRPLPPGDPIAKVMIAGGPETPADAIRMVRERWPSIWSAIVAVAREQNMAPGALMMSALEEWVARQVEER</sequence>
<protein>
    <submittedName>
        <fullName evidence="1">Uncharacterized protein</fullName>
    </submittedName>
</protein>
<evidence type="ECO:0000313" key="1">
    <source>
        <dbReference type="EMBL" id="MDH7640541.1"/>
    </source>
</evidence>
<name>A0ABT6N615_9SPHN</name>
<accession>A0ABT6N615</accession>
<organism evidence="1 2">
    <name type="scientific">Sphingomonas oryzagri</name>
    <dbReference type="NCBI Taxonomy" id="3042314"/>
    <lineage>
        <taxon>Bacteria</taxon>
        <taxon>Pseudomonadati</taxon>
        <taxon>Pseudomonadota</taxon>
        <taxon>Alphaproteobacteria</taxon>
        <taxon>Sphingomonadales</taxon>
        <taxon>Sphingomonadaceae</taxon>
        <taxon>Sphingomonas</taxon>
    </lineage>
</organism>
<keyword evidence="2" id="KW-1185">Reference proteome</keyword>
<gene>
    <name evidence="1" type="ORF">QGN17_17540</name>
</gene>
<dbReference type="EMBL" id="JARYGZ010000003">
    <property type="protein sequence ID" value="MDH7640541.1"/>
    <property type="molecule type" value="Genomic_DNA"/>
</dbReference>
<dbReference type="RefSeq" id="WP_281045900.1">
    <property type="nucleotide sequence ID" value="NZ_JARYGZ010000003.1"/>
</dbReference>
<reference evidence="1" key="1">
    <citation type="submission" date="2023-04" db="EMBL/GenBank/DDBJ databases">
        <title>Sphingomonas sp. MAHUQ-71 isolated from rice field.</title>
        <authorList>
            <person name="Huq M.A."/>
        </authorList>
    </citation>
    <scope>NUCLEOTIDE SEQUENCE</scope>
    <source>
        <strain evidence="1">MAHUQ-71</strain>
    </source>
</reference>
<dbReference type="Proteomes" id="UP001160625">
    <property type="component" value="Unassembled WGS sequence"/>
</dbReference>
<proteinExistence type="predicted"/>
<comment type="caution">
    <text evidence="1">The sequence shown here is derived from an EMBL/GenBank/DDBJ whole genome shotgun (WGS) entry which is preliminary data.</text>
</comment>
<evidence type="ECO:0000313" key="2">
    <source>
        <dbReference type="Proteomes" id="UP001160625"/>
    </source>
</evidence>